<evidence type="ECO:0000256" key="1">
    <source>
        <dbReference type="SAM" id="MobiDB-lite"/>
    </source>
</evidence>
<feature type="compositionally biased region" description="Basic and acidic residues" evidence="1">
    <location>
        <begin position="210"/>
        <end position="221"/>
    </location>
</feature>
<evidence type="ECO:0000313" key="3">
    <source>
        <dbReference type="EMBL" id="KAK7056910.1"/>
    </source>
</evidence>
<reference evidence="3 4" key="1">
    <citation type="submission" date="2024-01" db="EMBL/GenBank/DDBJ databases">
        <title>A draft genome for a cacao thread blight-causing isolate of Paramarasmius palmivorus.</title>
        <authorList>
            <person name="Baruah I.K."/>
            <person name="Bukari Y."/>
            <person name="Amoako-Attah I."/>
            <person name="Meinhardt L.W."/>
            <person name="Bailey B.A."/>
            <person name="Cohen S.P."/>
        </authorList>
    </citation>
    <scope>NUCLEOTIDE SEQUENCE [LARGE SCALE GENOMIC DNA]</scope>
    <source>
        <strain evidence="3 4">GH-12</strain>
    </source>
</reference>
<feature type="compositionally biased region" description="Basic and acidic residues" evidence="1">
    <location>
        <begin position="278"/>
        <end position="293"/>
    </location>
</feature>
<feature type="compositionally biased region" description="Basic and acidic residues" evidence="1">
    <location>
        <begin position="192"/>
        <end position="202"/>
    </location>
</feature>
<feature type="compositionally biased region" description="Basic residues" evidence="1">
    <location>
        <begin position="255"/>
        <end position="265"/>
    </location>
</feature>
<sequence length="325" mass="36240">MPLDGHSYLVSQGWSGKGTGLRQGAIAKPIAITQKKTLAGLGKDRDEAFPFWDHLFSAASKTIQVKISSNDSDVSDSDTPAENSAPTLKRTTTGILCNRRPVDVTPATTSGTSTPDIVLPDAPKFSLVALAKREAAKQNLYSRFYRGPIIGPDDEPPREQNPPTTQQPNAQSVNISDSPATEGTPKKKKKRKAEELEKEERRERKRMKKEAKEAKERERERKKQKKLKKAEKAAQKLLAEEEIANGTTDDESERRRRKREAKLKRQANGVEEEEAETSSEKSGKISAPSDDRKSSKKRKKKTEAIELETSEVPTIPKAKKKRKDD</sequence>
<feature type="compositionally biased region" description="Polar residues" evidence="1">
    <location>
        <begin position="170"/>
        <end position="181"/>
    </location>
</feature>
<gene>
    <name evidence="3" type="ORF">VNI00_002628</name>
</gene>
<dbReference type="GO" id="GO:0003676">
    <property type="term" value="F:nucleic acid binding"/>
    <property type="evidence" value="ECO:0007669"/>
    <property type="project" value="InterPro"/>
</dbReference>
<dbReference type="PROSITE" id="PS50174">
    <property type="entry name" value="G_PATCH"/>
    <property type="match status" value="1"/>
</dbReference>
<organism evidence="3 4">
    <name type="scientific">Paramarasmius palmivorus</name>
    <dbReference type="NCBI Taxonomy" id="297713"/>
    <lineage>
        <taxon>Eukaryota</taxon>
        <taxon>Fungi</taxon>
        <taxon>Dikarya</taxon>
        <taxon>Basidiomycota</taxon>
        <taxon>Agaricomycotina</taxon>
        <taxon>Agaricomycetes</taxon>
        <taxon>Agaricomycetidae</taxon>
        <taxon>Agaricales</taxon>
        <taxon>Marasmiineae</taxon>
        <taxon>Marasmiaceae</taxon>
        <taxon>Paramarasmius</taxon>
    </lineage>
</organism>
<proteinExistence type="predicted"/>
<evidence type="ECO:0000259" key="2">
    <source>
        <dbReference type="PROSITE" id="PS50174"/>
    </source>
</evidence>
<comment type="caution">
    <text evidence="3">The sequence shown here is derived from an EMBL/GenBank/DDBJ whole genome shotgun (WGS) entry which is preliminary data.</text>
</comment>
<keyword evidence="4" id="KW-1185">Reference proteome</keyword>
<feature type="domain" description="G-patch" evidence="2">
    <location>
        <begin position="5"/>
        <end position="46"/>
    </location>
</feature>
<dbReference type="AlphaFoldDB" id="A0AAW0E1M9"/>
<feature type="compositionally biased region" description="Acidic residues" evidence="1">
    <location>
        <begin position="240"/>
        <end position="251"/>
    </location>
</feature>
<feature type="region of interest" description="Disordered" evidence="1">
    <location>
        <begin position="146"/>
        <end position="325"/>
    </location>
</feature>
<accession>A0AAW0E1M9</accession>
<dbReference type="InterPro" id="IPR000467">
    <property type="entry name" value="G_patch_dom"/>
</dbReference>
<dbReference type="Proteomes" id="UP001383192">
    <property type="component" value="Unassembled WGS sequence"/>
</dbReference>
<name>A0AAW0E1M9_9AGAR</name>
<dbReference type="EMBL" id="JAYKXP010000006">
    <property type="protein sequence ID" value="KAK7056910.1"/>
    <property type="molecule type" value="Genomic_DNA"/>
</dbReference>
<protein>
    <recommendedName>
        <fullName evidence="2">G-patch domain-containing protein</fullName>
    </recommendedName>
</protein>
<evidence type="ECO:0000313" key="4">
    <source>
        <dbReference type="Proteomes" id="UP001383192"/>
    </source>
</evidence>